<dbReference type="EMBL" id="JACHMB010000001">
    <property type="protein sequence ID" value="MBB5781860.1"/>
    <property type="molecule type" value="Genomic_DNA"/>
</dbReference>
<reference evidence="1 2" key="1">
    <citation type="submission" date="2020-08" db="EMBL/GenBank/DDBJ databases">
        <title>Sequencing the genomes of 1000 actinobacteria strains.</title>
        <authorList>
            <person name="Klenk H.-P."/>
        </authorList>
    </citation>
    <scope>NUCLEOTIDE SEQUENCE [LARGE SCALE GENOMIC DNA]</scope>
    <source>
        <strain evidence="1 2">DSM 45507</strain>
    </source>
</reference>
<dbReference type="AlphaFoldDB" id="A0A7W9GDM1"/>
<keyword evidence="2" id="KW-1185">Reference proteome</keyword>
<gene>
    <name evidence="1" type="ORF">HD596_008616</name>
</gene>
<name>A0A7W9GDM1_9ACTN</name>
<protein>
    <submittedName>
        <fullName evidence="1">Uncharacterized protein</fullName>
    </submittedName>
</protein>
<proteinExistence type="predicted"/>
<accession>A0A7W9GDM1</accession>
<sequence length="137" mass="15112">MVRHERLIARVPDHYLEALVRKPGALPGATALEPARVAPTAVHDAWWAAVRRKHRDAAGTEALIDVLLLHRRMEHRHVVAGFPSVYGAGIFLKLARHGLGVVADGARSRCKSACPEGRTAPHLRHWASCGRDRDCRS</sequence>
<organism evidence="1 2">
    <name type="scientific">Nonomuraea jabiensis</name>
    <dbReference type="NCBI Taxonomy" id="882448"/>
    <lineage>
        <taxon>Bacteria</taxon>
        <taxon>Bacillati</taxon>
        <taxon>Actinomycetota</taxon>
        <taxon>Actinomycetes</taxon>
        <taxon>Streptosporangiales</taxon>
        <taxon>Streptosporangiaceae</taxon>
        <taxon>Nonomuraea</taxon>
    </lineage>
</organism>
<dbReference type="RefSeq" id="WP_185075080.1">
    <property type="nucleotide sequence ID" value="NZ_JACHMB010000001.1"/>
</dbReference>
<dbReference type="Proteomes" id="UP000579153">
    <property type="component" value="Unassembled WGS sequence"/>
</dbReference>
<evidence type="ECO:0000313" key="1">
    <source>
        <dbReference type="EMBL" id="MBB5781860.1"/>
    </source>
</evidence>
<comment type="caution">
    <text evidence="1">The sequence shown here is derived from an EMBL/GenBank/DDBJ whole genome shotgun (WGS) entry which is preliminary data.</text>
</comment>
<evidence type="ECO:0000313" key="2">
    <source>
        <dbReference type="Proteomes" id="UP000579153"/>
    </source>
</evidence>